<keyword evidence="5" id="KW-1185">Reference proteome</keyword>
<name>A0ABU6JC02_9BURK</name>
<dbReference type="EMBL" id="JAWIIV010000016">
    <property type="protein sequence ID" value="MEC4721175.1"/>
    <property type="molecule type" value="Genomic_DNA"/>
</dbReference>
<gene>
    <name evidence="4" type="primary">egtD</name>
    <name evidence="4" type="ORF">RY831_18580</name>
</gene>
<dbReference type="GO" id="GO:0052706">
    <property type="term" value="F:L-histidine N(alpha)-methyltransferase activity"/>
    <property type="evidence" value="ECO:0007669"/>
    <property type="project" value="UniProtKB-EC"/>
</dbReference>
<comment type="caution">
    <text evidence="4">The sequence shown here is derived from an EMBL/GenBank/DDBJ whole genome shotgun (WGS) entry which is preliminary data.</text>
</comment>
<keyword evidence="2 4" id="KW-0808">Transferase</keyword>
<proteinExistence type="predicted"/>
<dbReference type="InterPro" id="IPR029063">
    <property type="entry name" value="SAM-dependent_MTases_sf"/>
</dbReference>
<dbReference type="Proteomes" id="UP001352263">
    <property type="component" value="Unassembled WGS sequence"/>
</dbReference>
<evidence type="ECO:0000313" key="4">
    <source>
        <dbReference type="EMBL" id="MEC4721175.1"/>
    </source>
</evidence>
<dbReference type="PANTHER" id="PTHR43397">
    <property type="entry name" value="ERGOTHIONEINE BIOSYNTHESIS PROTEIN 1"/>
    <property type="match status" value="1"/>
</dbReference>
<protein>
    <submittedName>
        <fullName evidence="4">L-histidine N(Alpha)-methyltransferase</fullName>
        <ecNumber evidence="4">2.1.1.44</ecNumber>
    </submittedName>
</protein>
<organism evidence="4 5">
    <name type="scientific">Noviherbaspirillum album</name>
    <dbReference type="NCBI Taxonomy" id="3080276"/>
    <lineage>
        <taxon>Bacteria</taxon>
        <taxon>Pseudomonadati</taxon>
        <taxon>Pseudomonadota</taxon>
        <taxon>Betaproteobacteria</taxon>
        <taxon>Burkholderiales</taxon>
        <taxon>Oxalobacteraceae</taxon>
        <taxon>Noviherbaspirillum</taxon>
    </lineage>
</organism>
<evidence type="ECO:0000313" key="5">
    <source>
        <dbReference type="Proteomes" id="UP001352263"/>
    </source>
</evidence>
<dbReference type="NCBIfam" id="TIGR03438">
    <property type="entry name" value="egtD_ergothio"/>
    <property type="match status" value="1"/>
</dbReference>
<dbReference type="InterPro" id="IPR051128">
    <property type="entry name" value="EgtD_Methyltrsf_superfamily"/>
</dbReference>
<feature type="domain" description="Histidine-specific methyltransferase SAM-dependent" evidence="3">
    <location>
        <begin position="1"/>
        <end position="300"/>
    </location>
</feature>
<dbReference type="GO" id="GO:0032259">
    <property type="term" value="P:methylation"/>
    <property type="evidence" value="ECO:0007669"/>
    <property type="project" value="UniProtKB-KW"/>
</dbReference>
<dbReference type="InterPro" id="IPR019257">
    <property type="entry name" value="MeTrfase_dom"/>
</dbReference>
<sequence length="302" mass="33629">MRAELVAGLLAPQPSTSPKFLYDALGSKLFEAICELPEYYPTRTEAAIFDAHLYDMARAIGRGSTLIDLGAGNCAKAARMFPSLQPLQYVPVDISVEFLRSAVDGLRQQFPQIRMTGIGMDFSTEMALPPAVRREKRLFFYPGSSIGNFTPDEAAGLLGRIRGACESDGGLLIGVDLVKDKPILDAAYDDGLGVTAAFNLNLLRHLNGLLDADFDVRDWRHVAFYNEDASRIEMHLEARRDLTVRWAGGERRFGQGERIHTENSYKYTRQGFLQMLERAGFGAVRTWSDAQGWFLVCHARVT</sequence>
<dbReference type="PIRSF" id="PIRSF018005">
    <property type="entry name" value="UCP018005"/>
    <property type="match status" value="1"/>
</dbReference>
<accession>A0ABU6JC02</accession>
<dbReference type="SUPFAM" id="SSF53335">
    <property type="entry name" value="S-adenosyl-L-methionine-dependent methyltransferases"/>
    <property type="match status" value="1"/>
</dbReference>
<evidence type="ECO:0000259" key="3">
    <source>
        <dbReference type="Pfam" id="PF10017"/>
    </source>
</evidence>
<dbReference type="Pfam" id="PF10017">
    <property type="entry name" value="Methyltransf_33"/>
    <property type="match status" value="1"/>
</dbReference>
<dbReference type="InterPro" id="IPR035094">
    <property type="entry name" value="EgtD"/>
</dbReference>
<reference evidence="4 5" key="1">
    <citation type="submission" date="2023-10" db="EMBL/GenBank/DDBJ databases">
        <title>Noviherbaspirillum sp. CPCC 100848 genome assembly.</title>
        <authorList>
            <person name="Li X.Y."/>
            <person name="Fang X.M."/>
        </authorList>
    </citation>
    <scope>NUCLEOTIDE SEQUENCE [LARGE SCALE GENOMIC DNA]</scope>
    <source>
        <strain evidence="4 5">CPCC 100848</strain>
    </source>
</reference>
<dbReference type="Gene3D" id="3.40.50.150">
    <property type="entry name" value="Vaccinia Virus protein VP39"/>
    <property type="match status" value="1"/>
</dbReference>
<dbReference type="InterPro" id="IPR017804">
    <property type="entry name" value="MeTrfase_EgtD-like"/>
</dbReference>
<dbReference type="RefSeq" id="WP_326507917.1">
    <property type="nucleotide sequence ID" value="NZ_JAWIIV010000016.1"/>
</dbReference>
<keyword evidence="1 4" id="KW-0489">Methyltransferase</keyword>
<evidence type="ECO:0000256" key="2">
    <source>
        <dbReference type="ARBA" id="ARBA00022679"/>
    </source>
</evidence>
<dbReference type="EC" id="2.1.1.44" evidence="4"/>
<dbReference type="PANTHER" id="PTHR43397:SF1">
    <property type="entry name" value="ERGOTHIONEINE BIOSYNTHESIS PROTEIN 1"/>
    <property type="match status" value="1"/>
</dbReference>
<evidence type="ECO:0000256" key="1">
    <source>
        <dbReference type="ARBA" id="ARBA00022603"/>
    </source>
</evidence>